<sequence>TASAAANSHTSVISLPVNVFNASNFDVSQCTRSLPPDVTVNDSISHFSGKTNEQPNKFLHEYQQTMRTLFRASNLQLLRNICNWLSGLARDWYLQLLQSRQLPNSWSEFKKMFLSRFRSLERVEALKFERSHCAQGENETVEDFYQRYLGLNLEISPKIKEKVLKKQLLRKLRPEILLWMKGNPDSMSLDDVLKKAEKAELQLLYRRKEETQKGIEAYNVLLFQLHLIATNL</sequence>
<feature type="domain" description="Retrotransposon gag" evidence="1">
    <location>
        <begin position="85"/>
        <end position="168"/>
    </location>
</feature>
<evidence type="ECO:0000313" key="2">
    <source>
        <dbReference type="EMBL" id="CAF1482034.1"/>
    </source>
</evidence>
<dbReference type="EMBL" id="CAJOBC010086666">
    <property type="protein sequence ID" value="CAF4346851.1"/>
    <property type="molecule type" value="Genomic_DNA"/>
</dbReference>
<dbReference type="OrthoDB" id="675927at2759"/>
<name>A0A815RUG6_9BILA</name>
<organism evidence="2 4">
    <name type="scientific">Didymodactylos carnosus</name>
    <dbReference type="NCBI Taxonomy" id="1234261"/>
    <lineage>
        <taxon>Eukaryota</taxon>
        <taxon>Metazoa</taxon>
        <taxon>Spiralia</taxon>
        <taxon>Gnathifera</taxon>
        <taxon>Rotifera</taxon>
        <taxon>Eurotatoria</taxon>
        <taxon>Bdelloidea</taxon>
        <taxon>Philodinida</taxon>
        <taxon>Philodinidae</taxon>
        <taxon>Didymodactylos</taxon>
    </lineage>
</organism>
<accession>A0A815RUG6</accession>
<proteinExistence type="predicted"/>
<feature type="non-terminal residue" evidence="2">
    <location>
        <position position="1"/>
    </location>
</feature>
<keyword evidence="4" id="KW-1185">Reference proteome</keyword>
<dbReference type="Proteomes" id="UP000681722">
    <property type="component" value="Unassembled WGS sequence"/>
</dbReference>
<dbReference type="Pfam" id="PF03732">
    <property type="entry name" value="Retrotrans_gag"/>
    <property type="match status" value="1"/>
</dbReference>
<dbReference type="EMBL" id="CAJNOQ010021186">
    <property type="protein sequence ID" value="CAF1482034.1"/>
    <property type="molecule type" value="Genomic_DNA"/>
</dbReference>
<dbReference type="Proteomes" id="UP000663829">
    <property type="component" value="Unassembled WGS sequence"/>
</dbReference>
<gene>
    <name evidence="2" type="ORF">GPM918_LOCUS35883</name>
    <name evidence="3" type="ORF">SRO942_LOCUS36606</name>
</gene>
<evidence type="ECO:0000259" key="1">
    <source>
        <dbReference type="Pfam" id="PF03732"/>
    </source>
</evidence>
<dbReference type="PANTHER" id="PTHR33223">
    <property type="entry name" value="CCHC-TYPE DOMAIN-CONTAINING PROTEIN"/>
    <property type="match status" value="1"/>
</dbReference>
<reference evidence="2" key="1">
    <citation type="submission" date="2021-02" db="EMBL/GenBank/DDBJ databases">
        <authorList>
            <person name="Nowell W R."/>
        </authorList>
    </citation>
    <scope>NUCLEOTIDE SEQUENCE</scope>
</reference>
<protein>
    <recommendedName>
        <fullName evidence="1">Retrotransposon gag domain-containing protein</fullName>
    </recommendedName>
</protein>
<evidence type="ECO:0000313" key="3">
    <source>
        <dbReference type="EMBL" id="CAF4346851.1"/>
    </source>
</evidence>
<evidence type="ECO:0000313" key="4">
    <source>
        <dbReference type="Proteomes" id="UP000663829"/>
    </source>
</evidence>
<comment type="caution">
    <text evidence="2">The sequence shown here is derived from an EMBL/GenBank/DDBJ whole genome shotgun (WGS) entry which is preliminary data.</text>
</comment>
<dbReference type="InterPro" id="IPR005162">
    <property type="entry name" value="Retrotrans_gag_dom"/>
</dbReference>
<dbReference type="PANTHER" id="PTHR33223:SF6">
    <property type="entry name" value="CCHC-TYPE DOMAIN-CONTAINING PROTEIN"/>
    <property type="match status" value="1"/>
</dbReference>
<dbReference type="AlphaFoldDB" id="A0A815RUG6"/>